<proteinExistence type="inferred from homology"/>
<feature type="binding site" description="in other chain" evidence="12">
    <location>
        <begin position="283"/>
        <end position="286"/>
    </location>
    <ligand>
        <name>substrate</name>
        <note>ligand shared between dimeric partners</note>
    </ligand>
</feature>
<evidence type="ECO:0000256" key="5">
    <source>
        <dbReference type="ARBA" id="ARBA00022679"/>
    </source>
</evidence>
<dbReference type="SUPFAM" id="SSF53784">
    <property type="entry name" value="Phosphofructokinase"/>
    <property type="match status" value="1"/>
</dbReference>
<dbReference type="InterPro" id="IPR000023">
    <property type="entry name" value="Phosphofructokinase_dom"/>
</dbReference>
<keyword evidence="9 12" id="KW-0067">ATP-binding</keyword>
<dbReference type="HAMAP" id="MF_01976">
    <property type="entry name" value="Phosphofructokinase_III"/>
    <property type="match status" value="1"/>
</dbReference>
<reference evidence="14" key="1">
    <citation type="submission" date="2020-10" db="EMBL/GenBank/DDBJ databases">
        <authorList>
            <person name="Gilroy R."/>
        </authorList>
    </citation>
    <scope>NUCLEOTIDE SEQUENCE</scope>
    <source>
        <strain evidence="14">CHK181-108</strain>
    </source>
</reference>
<comment type="cofactor">
    <cofactor evidence="1 12">
        <name>Mg(2+)</name>
        <dbReference type="ChEBI" id="CHEBI:18420"/>
    </cofactor>
</comment>
<dbReference type="NCBIfam" id="NF002872">
    <property type="entry name" value="PRK03202.1"/>
    <property type="match status" value="1"/>
</dbReference>
<feature type="binding site" evidence="12">
    <location>
        <position position="11"/>
    </location>
    <ligand>
        <name>ATP</name>
        <dbReference type="ChEBI" id="CHEBI:30616"/>
    </ligand>
</feature>
<evidence type="ECO:0000256" key="7">
    <source>
        <dbReference type="ARBA" id="ARBA00022741"/>
    </source>
</evidence>
<reference evidence="14" key="2">
    <citation type="journal article" date="2021" name="PeerJ">
        <title>Extensive microbial diversity within the chicken gut microbiome revealed by metagenomics and culture.</title>
        <authorList>
            <person name="Gilroy R."/>
            <person name="Ravi A."/>
            <person name="Getino M."/>
            <person name="Pursley I."/>
            <person name="Horton D.L."/>
            <person name="Alikhan N.F."/>
            <person name="Baker D."/>
            <person name="Gharbi K."/>
            <person name="Hall N."/>
            <person name="Watson M."/>
            <person name="Adriaenssens E.M."/>
            <person name="Foster-Nyarko E."/>
            <person name="Jarju S."/>
            <person name="Secka A."/>
            <person name="Antonio M."/>
            <person name="Oren A."/>
            <person name="Chaudhuri R.R."/>
            <person name="La Ragione R."/>
            <person name="Hildebrand F."/>
            <person name="Pallen M.J."/>
        </authorList>
    </citation>
    <scope>NUCLEOTIDE SEQUENCE</scope>
    <source>
        <strain evidence="14">CHK181-108</strain>
    </source>
</reference>
<dbReference type="Pfam" id="PF00365">
    <property type="entry name" value="PFK"/>
    <property type="match status" value="1"/>
</dbReference>
<evidence type="ECO:0000256" key="6">
    <source>
        <dbReference type="ARBA" id="ARBA00022723"/>
    </source>
</evidence>
<dbReference type="InterPro" id="IPR015912">
    <property type="entry name" value="Phosphofructokinase_CS"/>
</dbReference>
<name>A0A9D1KQK6_9FIRM</name>
<dbReference type="PIRSF" id="PIRSF000532">
    <property type="entry name" value="ATP_PFK_prok"/>
    <property type="match status" value="1"/>
</dbReference>
<dbReference type="InterPro" id="IPR012003">
    <property type="entry name" value="ATP_PFK_prok-type"/>
</dbReference>
<evidence type="ECO:0000259" key="13">
    <source>
        <dbReference type="Pfam" id="PF00365"/>
    </source>
</evidence>
<keyword evidence="4 12" id="KW-0963">Cytoplasm</keyword>
<dbReference type="InterPro" id="IPR022953">
    <property type="entry name" value="ATP_PFK"/>
</dbReference>
<dbReference type="GO" id="GO:0070095">
    <property type="term" value="F:fructose-6-phosphate binding"/>
    <property type="evidence" value="ECO:0007669"/>
    <property type="project" value="TreeGrafter"/>
</dbReference>
<keyword evidence="6 12" id="KW-0479">Metal-binding</keyword>
<gene>
    <name evidence="12" type="primary">pfkA</name>
    <name evidence="14" type="ORF">IAA60_04355</name>
</gene>
<accession>A0A9D1KQK6</accession>
<dbReference type="EMBL" id="DVLU01000040">
    <property type="protein sequence ID" value="HIT85126.1"/>
    <property type="molecule type" value="Genomic_DNA"/>
</dbReference>
<organism evidence="14 15">
    <name type="scientific">Candidatus Ornithomonoglobus intestinigallinarum</name>
    <dbReference type="NCBI Taxonomy" id="2840894"/>
    <lineage>
        <taxon>Bacteria</taxon>
        <taxon>Bacillati</taxon>
        <taxon>Bacillota</taxon>
        <taxon>Clostridia</taxon>
        <taxon>Candidatus Ornithomonoglobus</taxon>
    </lineage>
</organism>
<evidence type="ECO:0000256" key="3">
    <source>
        <dbReference type="ARBA" id="ARBA00004679"/>
    </source>
</evidence>
<dbReference type="GO" id="GO:0005524">
    <property type="term" value="F:ATP binding"/>
    <property type="evidence" value="ECO:0007669"/>
    <property type="project" value="UniProtKB-KW"/>
</dbReference>
<comment type="caution">
    <text evidence="14">The sequence shown here is derived from an EMBL/GenBank/DDBJ whole genome shotgun (WGS) entry which is preliminary data.</text>
</comment>
<dbReference type="GO" id="GO:0016208">
    <property type="term" value="F:AMP binding"/>
    <property type="evidence" value="ECO:0007669"/>
    <property type="project" value="TreeGrafter"/>
</dbReference>
<dbReference type="Gene3D" id="3.40.50.450">
    <property type="match status" value="1"/>
</dbReference>
<evidence type="ECO:0000256" key="8">
    <source>
        <dbReference type="ARBA" id="ARBA00022777"/>
    </source>
</evidence>
<feature type="domain" description="Phosphofructokinase" evidence="13">
    <location>
        <begin position="3"/>
        <end position="309"/>
    </location>
</feature>
<feature type="binding site" description="in other chain" evidence="12">
    <location>
        <position position="233"/>
    </location>
    <ligand>
        <name>substrate</name>
        <note>ligand shared between dimeric partners</note>
    </ligand>
</feature>
<keyword evidence="5 12" id="KW-0808">Transferase</keyword>
<comment type="subcellular location">
    <subcellularLocation>
        <location evidence="2 12">Cytoplasm</location>
    </subcellularLocation>
</comment>
<keyword evidence="8 12" id="KW-0418">Kinase</keyword>
<feature type="binding site" evidence="12">
    <location>
        <position position="173"/>
    </location>
    <ligand>
        <name>substrate</name>
        <note>ligand shared between dimeric partners</note>
    </ligand>
</feature>
<feature type="binding site" description="in other chain" evidence="12">
    <location>
        <begin position="180"/>
        <end position="182"/>
    </location>
    <ligand>
        <name>substrate</name>
        <note>ligand shared between dimeric partners</note>
    </ligand>
</feature>
<dbReference type="GO" id="GO:0046872">
    <property type="term" value="F:metal ion binding"/>
    <property type="evidence" value="ECO:0007669"/>
    <property type="project" value="UniProtKB-KW"/>
</dbReference>
<feature type="active site" description="Proton acceptor" evidence="12">
    <location>
        <position position="138"/>
    </location>
</feature>
<evidence type="ECO:0000256" key="2">
    <source>
        <dbReference type="ARBA" id="ARBA00004496"/>
    </source>
</evidence>
<feature type="binding site" evidence="12">
    <location>
        <position position="277"/>
    </location>
    <ligand>
        <name>substrate</name>
        <note>ligand shared between dimeric partners</note>
    </ligand>
</feature>
<comment type="function">
    <text evidence="12">Catalyzes the phosphorylation of D-fructose 6-phosphate to fructose 1,6-bisphosphate by ATP, the first committing step of glycolysis.</text>
</comment>
<dbReference type="GO" id="GO:0005945">
    <property type="term" value="C:6-phosphofructokinase complex"/>
    <property type="evidence" value="ECO:0007669"/>
    <property type="project" value="TreeGrafter"/>
</dbReference>
<feature type="site" description="Important for substrate specificity; cannot use PPi as phosphoryl donor" evidence="12">
    <location>
        <position position="115"/>
    </location>
</feature>
<evidence type="ECO:0000256" key="1">
    <source>
        <dbReference type="ARBA" id="ARBA00001946"/>
    </source>
</evidence>
<evidence type="ECO:0000313" key="14">
    <source>
        <dbReference type="EMBL" id="HIT85126.1"/>
    </source>
</evidence>
<evidence type="ECO:0000256" key="4">
    <source>
        <dbReference type="ARBA" id="ARBA00022490"/>
    </source>
</evidence>
<evidence type="ECO:0000256" key="9">
    <source>
        <dbReference type="ARBA" id="ARBA00022840"/>
    </source>
</evidence>
<dbReference type="GO" id="GO:0006002">
    <property type="term" value="P:fructose 6-phosphate metabolic process"/>
    <property type="evidence" value="ECO:0007669"/>
    <property type="project" value="InterPro"/>
</dbReference>
<feature type="binding site" evidence="12">
    <location>
        <begin position="75"/>
        <end position="76"/>
    </location>
    <ligand>
        <name>ATP</name>
        <dbReference type="ChEBI" id="CHEBI:30616"/>
    </ligand>
</feature>
<keyword evidence="11 12" id="KW-0324">Glycolysis</keyword>
<evidence type="ECO:0000256" key="12">
    <source>
        <dbReference type="HAMAP-Rule" id="MF_01976"/>
    </source>
</evidence>
<comment type="subunit">
    <text evidence="12">Homodimer or homotetramer.</text>
</comment>
<dbReference type="AlphaFoldDB" id="A0A9D1KQK6"/>
<dbReference type="Gene3D" id="3.40.50.460">
    <property type="entry name" value="Phosphofructokinase domain"/>
    <property type="match status" value="1"/>
</dbReference>
<dbReference type="FunFam" id="3.40.50.460:FF:000002">
    <property type="entry name" value="ATP-dependent 6-phosphofructokinase"/>
    <property type="match status" value="1"/>
</dbReference>
<dbReference type="GO" id="GO:0061621">
    <property type="term" value="P:canonical glycolysis"/>
    <property type="evidence" value="ECO:0007669"/>
    <property type="project" value="TreeGrafter"/>
</dbReference>
<dbReference type="PROSITE" id="PS00433">
    <property type="entry name" value="PHOSPHOFRUCTOKINASE"/>
    <property type="match status" value="1"/>
</dbReference>
<dbReference type="GO" id="GO:0048029">
    <property type="term" value="F:monosaccharide binding"/>
    <property type="evidence" value="ECO:0007669"/>
    <property type="project" value="TreeGrafter"/>
</dbReference>
<dbReference type="PANTHER" id="PTHR13697:SF52">
    <property type="entry name" value="ATP-DEPENDENT 6-PHOSPHOFRUCTOKINASE 3"/>
    <property type="match status" value="1"/>
</dbReference>
<evidence type="ECO:0000256" key="10">
    <source>
        <dbReference type="ARBA" id="ARBA00022842"/>
    </source>
</evidence>
<dbReference type="GO" id="GO:0042802">
    <property type="term" value="F:identical protein binding"/>
    <property type="evidence" value="ECO:0007669"/>
    <property type="project" value="TreeGrafter"/>
</dbReference>
<evidence type="ECO:0000256" key="11">
    <source>
        <dbReference type="ARBA" id="ARBA00023152"/>
    </source>
</evidence>
<dbReference type="PRINTS" id="PR00476">
    <property type="entry name" value="PHFRCTKINASE"/>
</dbReference>
<dbReference type="GO" id="GO:0030388">
    <property type="term" value="P:fructose 1,6-bisphosphate metabolic process"/>
    <property type="evidence" value="ECO:0007669"/>
    <property type="project" value="TreeGrafter"/>
</dbReference>
<feature type="binding site" evidence="12">
    <location>
        <position position="114"/>
    </location>
    <ligand>
        <name>Mg(2+)</name>
        <dbReference type="ChEBI" id="CHEBI:18420"/>
        <note>catalytic</note>
    </ligand>
</feature>
<protein>
    <recommendedName>
        <fullName evidence="12">ATP-dependent 6-phosphofructokinase</fullName>
        <shortName evidence="12">ATP-PFK</shortName>
        <shortName evidence="12">Phosphofructokinase</shortName>
        <ecNumber evidence="12">2.7.1.11</ecNumber>
    </recommendedName>
    <alternativeName>
        <fullName evidence="12">Phosphohexokinase</fullName>
    </alternativeName>
</protein>
<dbReference type="GO" id="GO:0003872">
    <property type="term" value="F:6-phosphofructokinase activity"/>
    <property type="evidence" value="ECO:0007669"/>
    <property type="project" value="UniProtKB-UniRule"/>
</dbReference>
<dbReference type="Proteomes" id="UP000824165">
    <property type="component" value="Unassembled WGS sequence"/>
</dbReference>
<keyword evidence="7 12" id="KW-0547">Nucleotide-binding</keyword>
<comment type="caution">
    <text evidence="12">Lacks conserved residue(s) required for the propagation of feature annotation.</text>
</comment>
<keyword evidence="10 12" id="KW-0460">Magnesium</keyword>
<feature type="binding site" description="in other chain" evidence="12">
    <location>
        <begin position="136"/>
        <end position="138"/>
    </location>
    <ligand>
        <name>substrate</name>
        <note>ligand shared between dimeric partners</note>
    </ligand>
</feature>
<dbReference type="PANTHER" id="PTHR13697">
    <property type="entry name" value="PHOSPHOFRUCTOKINASE"/>
    <property type="match status" value="1"/>
</dbReference>
<comment type="pathway">
    <text evidence="3 12">Carbohydrate degradation; glycolysis; D-glyceraldehyde 3-phosphate and glycerone phosphate from D-glucose: step 3/4.</text>
</comment>
<dbReference type="InterPro" id="IPR012829">
    <property type="entry name" value="Phosphofructokinase_III"/>
</dbReference>
<comment type="catalytic activity">
    <reaction evidence="12">
        <text>beta-D-fructose 6-phosphate + ATP = beta-D-fructose 1,6-bisphosphate + ADP + H(+)</text>
        <dbReference type="Rhea" id="RHEA:16109"/>
        <dbReference type="ChEBI" id="CHEBI:15378"/>
        <dbReference type="ChEBI" id="CHEBI:30616"/>
        <dbReference type="ChEBI" id="CHEBI:32966"/>
        <dbReference type="ChEBI" id="CHEBI:57634"/>
        <dbReference type="ChEBI" id="CHEBI:456216"/>
        <dbReference type="EC" id="2.7.1.11"/>
    </reaction>
</comment>
<sequence>MKRVGILTSGGDCQGLNAAIRAVAKALYEALGDDVEIYGIKNGYGGLIYGDYQKMKKNNFSGILTIGGTILGTSRQPFKQMRVIDEKNGIDKVKAMKENYKKMGLDCLVVLGGNGTHKSANMLSQEGLNVVSLPKTIDNDIYGTEMTFGFQSACDIATEVIDCIHSTATSHRRVFIVEVMGHKVGWLNLHAGIAGGADVILIPEIPYDVEKVAEVITRREAQGKGFTIIAAAEGAISKEEAAMKKKEFKAHRASLGYPSVAYKLADDLREQTHYEIRVAVPGHFQRGGSPCAYDRVLCTRLGAAAAKLILEENYGNMVAVQSGMIVPVPLSVVAGKLKTVPVDGELVRSARDIGISFGD</sequence>
<comment type="similarity">
    <text evidence="12">Belongs to the phosphofructokinase type A (PFKA) family. Mixed-substrate PFK group III subfamily.</text>
</comment>
<feature type="binding site" evidence="12">
    <location>
        <begin position="113"/>
        <end position="116"/>
    </location>
    <ligand>
        <name>ATP</name>
        <dbReference type="ChEBI" id="CHEBI:30616"/>
    </ligand>
</feature>
<dbReference type="GO" id="GO:0047334">
    <property type="term" value="F:diphosphate-fructose-6-phosphate 1-phosphotransferase activity"/>
    <property type="evidence" value="ECO:0007669"/>
    <property type="project" value="InterPro"/>
</dbReference>
<evidence type="ECO:0000313" key="15">
    <source>
        <dbReference type="Proteomes" id="UP000824165"/>
    </source>
</evidence>
<dbReference type="EC" id="2.7.1.11" evidence="12"/>
<dbReference type="InterPro" id="IPR035966">
    <property type="entry name" value="PKF_sf"/>
</dbReference>